<feature type="region of interest" description="Disordered" evidence="1">
    <location>
        <begin position="351"/>
        <end position="396"/>
    </location>
</feature>
<proteinExistence type="predicted"/>
<comment type="caution">
    <text evidence="2">The sequence shown here is derived from an EMBL/GenBank/DDBJ whole genome shotgun (WGS) entry which is preliminary data.</text>
</comment>
<accession>A0ABR4BTA0</accession>
<dbReference type="Proteomes" id="UP001595075">
    <property type="component" value="Unassembled WGS sequence"/>
</dbReference>
<evidence type="ECO:0000313" key="3">
    <source>
        <dbReference type="Proteomes" id="UP001595075"/>
    </source>
</evidence>
<name>A0ABR4BTA0_9HELO</name>
<feature type="compositionally biased region" description="Polar residues" evidence="1">
    <location>
        <begin position="240"/>
        <end position="263"/>
    </location>
</feature>
<reference evidence="2 3" key="1">
    <citation type="journal article" date="2024" name="Commun. Biol.">
        <title>Comparative genomic analysis of thermophilic fungi reveals convergent evolutionary adaptations and gene losses.</title>
        <authorList>
            <person name="Steindorff A.S."/>
            <person name="Aguilar-Pontes M.V."/>
            <person name="Robinson A.J."/>
            <person name="Andreopoulos B."/>
            <person name="LaButti K."/>
            <person name="Kuo A."/>
            <person name="Mondo S."/>
            <person name="Riley R."/>
            <person name="Otillar R."/>
            <person name="Haridas S."/>
            <person name="Lipzen A."/>
            <person name="Grimwood J."/>
            <person name="Schmutz J."/>
            <person name="Clum A."/>
            <person name="Reid I.D."/>
            <person name="Moisan M.C."/>
            <person name="Butler G."/>
            <person name="Nguyen T.T.M."/>
            <person name="Dewar K."/>
            <person name="Conant G."/>
            <person name="Drula E."/>
            <person name="Henrissat B."/>
            <person name="Hansel C."/>
            <person name="Singer S."/>
            <person name="Hutchinson M.I."/>
            <person name="de Vries R.P."/>
            <person name="Natvig D.O."/>
            <person name="Powell A.J."/>
            <person name="Tsang A."/>
            <person name="Grigoriev I.V."/>
        </authorList>
    </citation>
    <scope>NUCLEOTIDE SEQUENCE [LARGE SCALE GENOMIC DNA]</scope>
    <source>
        <strain evidence="2 3">CBS 494.80</strain>
    </source>
</reference>
<dbReference type="EMBL" id="JAZHXI010000022">
    <property type="protein sequence ID" value="KAL2060426.1"/>
    <property type="molecule type" value="Genomic_DNA"/>
</dbReference>
<feature type="region of interest" description="Disordered" evidence="1">
    <location>
        <begin position="55"/>
        <end position="76"/>
    </location>
</feature>
<feature type="region of interest" description="Disordered" evidence="1">
    <location>
        <begin position="240"/>
        <end position="271"/>
    </location>
</feature>
<gene>
    <name evidence="2" type="ORF">VTL71DRAFT_9456</name>
</gene>
<protein>
    <submittedName>
        <fullName evidence="2">Uncharacterized protein</fullName>
    </submittedName>
</protein>
<evidence type="ECO:0000256" key="1">
    <source>
        <dbReference type="SAM" id="MobiDB-lite"/>
    </source>
</evidence>
<feature type="compositionally biased region" description="Polar residues" evidence="1">
    <location>
        <begin position="353"/>
        <end position="377"/>
    </location>
</feature>
<sequence>MQANKLDNGNGEPQDITGLVLVSTMWTISIGDSTPDGLQGDRFQTEGCSYYRDSHPTFRGQAQPSPSIPPSDRQVSTGNVTDACAISYKERCSALPDMHWKDFNDQAHCHLIWGFEIQINRKHYLRSTTSMAEAFIQLAPLQDVPTDIFTVIDPTHSLAQSPITRIQAHEPPWPPSAVCTPYSNPIPGCQFCKHGQCPHTSLCSPPPPASQVIDRVHAPITEDFLGSNARLSLHTSSGPISQLGVYSQTQSGNDTSLNETYSPGSLPPGSWNASTISNTTQRTLLARVPNSNYQEPALVDHSYHSEFINDSNSTGSSFREMVALGSWTAQPPPARVPNPNYQEPAFRDYDYHSQFSNGSTSTGSSARETVAQGSWITQPPPARAPIPNYQEPTTFE</sequence>
<organism evidence="2 3">
    <name type="scientific">Oculimacula yallundae</name>
    <dbReference type="NCBI Taxonomy" id="86028"/>
    <lineage>
        <taxon>Eukaryota</taxon>
        <taxon>Fungi</taxon>
        <taxon>Dikarya</taxon>
        <taxon>Ascomycota</taxon>
        <taxon>Pezizomycotina</taxon>
        <taxon>Leotiomycetes</taxon>
        <taxon>Helotiales</taxon>
        <taxon>Ploettnerulaceae</taxon>
        <taxon>Oculimacula</taxon>
    </lineage>
</organism>
<evidence type="ECO:0000313" key="2">
    <source>
        <dbReference type="EMBL" id="KAL2060426.1"/>
    </source>
</evidence>
<keyword evidence="3" id="KW-1185">Reference proteome</keyword>